<gene>
    <name evidence="1" type="ORF">RRG08_020416</name>
</gene>
<dbReference type="AlphaFoldDB" id="A0AAE1E9V5"/>
<accession>A0AAE1E9V5</accession>
<keyword evidence="2" id="KW-1185">Reference proteome</keyword>
<comment type="caution">
    <text evidence="1">The sequence shown here is derived from an EMBL/GenBank/DDBJ whole genome shotgun (WGS) entry which is preliminary data.</text>
</comment>
<protein>
    <submittedName>
        <fullName evidence="1">Uncharacterized protein</fullName>
    </submittedName>
</protein>
<organism evidence="1 2">
    <name type="scientific">Elysia crispata</name>
    <name type="common">lettuce slug</name>
    <dbReference type="NCBI Taxonomy" id="231223"/>
    <lineage>
        <taxon>Eukaryota</taxon>
        <taxon>Metazoa</taxon>
        <taxon>Spiralia</taxon>
        <taxon>Lophotrochozoa</taxon>
        <taxon>Mollusca</taxon>
        <taxon>Gastropoda</taxon>
        <taxon>Heterobranchia</taxon>
        <taxon>Euthyneura</taxon>
        <taxon>Panpulmonata</taxon>
        <taxon>Sacoglossa</taxon>
        <taxon>Placobranchoidea</taxon>
        <taxon>Plakobranchidae</taxon>
        <taxon>Elysia</taxon>
    </lineage>
</organism>
<name>A0AAE1E9V5_9GAST</name>
<dbReference type="EMBL" id="JAWDGP010000544">
    <property type="protein sequence ID" value="KAK3799681.1"/>
    <property type="molecule type" value="Genomic_DNA"/>
</dbReference>
<dbReference type="Proteomes" id="UP001283361">
    <property type="component" value="Unassembled WGS sequence"/>
</dbReference>
<evidence type="ECO:0000313" key="1">
    <source>
        <dbReference type="EMBL" id="KAK3799681.1"/>
    </source>
</evidence>
<proteinExistence type="predicted"/>
<reference evidence="1" key="1">
    <citation type="journal article" date="2023" name="G3 (Bethesda)">
        <title>A reference genome for the long-term kleptoplast-retaining sea slug Elysia crispata morphotype clarki.</title>
        <authorList>
            <person name="Eastman K.E."/>
            <person name="Pendleton A.L."/>
            <person name="Shaikh M.A."/>
            <person name="Suttiyut T."/>
            <person name="Ogas R."/>
            <person name="Tomko P."/>
            <person name="Gavelis G."/>
            <person name="Widhalm J.R."/>
            <person name="Wisecaver J.H."/>
        </authorList>
    </citation>
    <scope>NUCLEOTIDE SEQUENCE</scope>
    <source>
        <strain evidence="1">ECLA1</strain>
    </source>
</reference>
<sequence>MICADRLATIFQRSAVRAVRRAAEQLPGVLTYKLAVGLQRVNCGYEEQATRVPIVFNWCAANTRIVKDLAIYRDQPCMKATVKHS</sequence>
<evidence type="ECO:0000313" key="2">
    <source>
        <dbReference type="Proteomes" id="UP001283361"/>
    </source>
</evidence>